<keyword evidence="2" id="KW-1185">Reference proteome</keyword>
<protein>
    <submittedName>
        <fullName evidence="1">Uncharacterized protein</fullName>
    </submittedName>
</protein>
<dbReference type="EMBL" id="SNYV01000014">
    <property type="protein sequence ID" value="TDQ76977.1"/>
    <property type="molecule type" value="Genomic_DNA"/>
</dbReference>
<dbReference type="OrthoDB" id="648163at2"/>
<sequence>MMAILKEGINGPFSGKVGSVVGYELNGQAIIRGLPNYVKRKPSPLALVNRNRMKAVSKFLSPIKEIIKLGYKNIAPPGSRVGAFQAAQSHVFQTALDYTEDNIPYVNPEKALLSRGELLTPIVLSLSRDQDKLTIAWEPQPYRGKSYNLLLLAYDIENEASLYEGGATIHSGELEWQLPDYYAKIQQLHIYIAVIDIFTGKTSDSGYAGCV</sequence>
<accession>A0A4R6WFR7</accession>
<dbReference type="Pfam" id="PF19781">
    <property type="entry name" value="DUF6266"/>
    <property type="match status" value="1"/>
</dbReference>
<gene>
    <name evidence="1" type="ORF">CLV99_2369</name>
</gene>
<dbReference type="RefSeq" id="WP_133584644.1">
    <property type="nucleotide sequence ID" value="NZ_SNYV01000014.1"/>
</dbReference>
<evidence type="ECO:0000313" key="2">
    <source>
        <dbReference type="Proteomes" id="UP000295292"/>
    </source>
</evidence>
<evidence type="ECO:0000313" key="1">
    <source>
        <dbReference type="EMBL" id="TDQ76977.1"/>
    </source>
</evidence>
<proteinExistence type="predicted"/>
<reference evidence="1 2" key="1">
    <citation type="submission" date="2019-03" db="EMBL/GenBank/DDBJ databases">
        <title>Genomic Encyclopedia of Archaeal and Bacterial Type Strains, Phase II (KMG-II): from individual species to whole genera.</title>
        <authorList>
            <person name="Goeker M."/>
        </authorList>
    </citation>
    <scope>NUCLEOTIDE SEQUENCE [LARGE SCALE GENOMIC DNA]</scope>
    <source>
        <strain evidence="1 2">DSM 28353</strain>
    </source>
</reference>
<dbReference type="AlphaFoldDB" id="A0A4R6WFR7"/>
<dbReference type="InterPro" id="IPR046233">
    <property type="entry name" value="DUF6266"/>
</dbReference>
<organism evidence="1 2">
    <name type="scientific">Sphingobacterium yanglingense</name>
    <dbReference type="NCBI Taxonomy" id="1437280"/>
    <lineage>
        <taxon>Bacteria</taxon>
        <taxon>Pseudomonadati</taxon>
        <taxon>Bacteroidota</taxon>
        <taxon>Sphingobacteriia</taxon>
        <taxon>Sphingobacteriales</taxon>
        <taxon>Sphingobacteriaceae</taxon>
        <taxon>Sphingobacterium</taxon>
    </lineage>
</organism>
<comment type="caution">
    <text evidence="1">The sequence shown here is derived from an EMBL/GenBank/DDBJ whole genome shotgun (WGS) entry which is preliminary data.</text>
</comment>
<name>A0A4R6WFR7_9SPHI</name>
<dbReference type="Proteomes" id="UP000295292">
    <property type="component" value="Unassembled WGS sequence"/>
</dbReference>